<dbReference type="InterPro" id="IPR005950">
    <property type="entry name" value="ModA"/>
</dbReference>
<keyword evidence="3 4" id="KW-0732">Signal</keyword>
<evidence type="ECO:0000313" key="6">
    <source>
        <dbReference type="Proteomes" id="UP001206067"/>
    </source>
</evidence>
<accession>A0ABT1XNB4</accession>
<keyword evidence="6" id="KW-1185">Reference proteome</keyword>
<dbReference type="InterPro" id="IPR050682">
    <property type="entry name" value="ModA/WtpA"/>
</dbReference>
<dbReference type="Gene3D" id="3.40.190.10">
    <property type="entry name" value="Periplasmic binding protein-like II"/>
    <property type="match status" value="2"/>
</dbReference>
<comment type="similarity">
    <text evidence="1">Belongs to the bacterial solute-binding protein ModA family.</text>
</comment>
<dbReference type="SUPFAM" id="SSF53850">
    <property type="entry name" value="Periplasmic binding protein-like II"/>
    <property type="match status" value="1"/>
</dbReference>
<name>A0ABT1XNB4_9SPHN</name>
<feature type="signal peptide" evidence="4">
    <location>
        <begin position="1"/>
        <end position="19"/>
    </location>
</feature>
<proteinExistence type="inferred from homology"/>
<dbReference type="NCBIfam" id="TIGR01256">
    <property type="entry name" value="modA"/>
    <property type="match status" value="1"/>
</dbReference>
<dbReference type="PIRSF" id="PIRSF004846">
    <property type="entry name" value="ModA"/>
    <property type="match status" value="1"/>
</dbReference>
<feature type="chain" id="PRO_5047097042" evidence="4">
    <location>
        <begin position="20"/>
        <end position="249"/>
    </location>
</feature>
<evidence type="ECO:0000256" key="1">
    <source>
        <dbReference type="ARBA" id="ARBA00009175"/>
    </source>
</evidence>
<sequence>MFRGLLALLFSLFALVSCAPSEPKGPVVLAASSLQAPLEELAEQWRASGRPPPVLSFASSPALARQVQSGAPGDIFISADREWIDYLAQQGDLDEAGLRTIASNSLVLARHDDGTSISREEVLSQLGEVPLATGDPETVPLGRYARQALTSEGLWDKAESSIVPTQSARAAMVLVKRGEAPLGMLYASDVAEEADLETVLAFSRDSHDPIDYIAMILPASGHPDARGFLEFLASPKSAAVFARHGFKRP</sequence>
<organism evidence="5 6">
    <name type="scientific">Parerythrobacter lacustris</name>
    <dbReference type="NCBI Taxonomy" id="2969984"/>
    <lineage>
        <taxon>Bacteria</taxon>
        <taxon>Pseudomonadati</taxon>
        <taxon>Pseudomonadota</taxon>
        <taxon>Alphaproteobacteria</taxon>
        <taxon>Sphingomonadales</taxon>
        <taxon>Erythrobacteraceae</taxon>
        <taxon>Parerythrobacter</taxon>
    </lineage>
</organism>
<keyword evidence="2" id="KW-0479">Metal-binding</keyword>
<protein>
    <submittedName>
        <fullName evidence="5">Molybdate ABC transporter substrate-binding protein</fullName>
    </submittedName>
</protein>
<dbReference type="PROSITE" id="PS51257">
    <property type="entry name" value="PROKAR_LIPOPROTEIN"/>
    <property type="match status" value="1"/>
</dbReference>
<dbReference type="PANTHER" id="PTHR30632">
    <property type="entry name" value="MOLYBDATE-BINDING PERIPLASMIC PROTEIN"/>
    <property type="match status" value="1"/>
</dbReference>
<reference evidence="5 6" key="1">
    <citation type="submission" date="2022-08" db="EMBL/GenBank/DDBJ databases">
        <title>Polyphasic taxonomy analysis of Qipengyuania sp.RS5-5.</title>
        <authorList>
            <person name="Xamxidin M."/>
            <person name="Wu M."/>
        </authorList>
    </citation>
    <scope>NUCLEOTIDE SEQUENCE [LARGE SCALE GENOMIC DNA]</scope>
    <source>
        <strain evidence="5 6">RS5-5</strain>
    </source>
</reference>
<comment type="caution">
    <text evidence="5">The sequence shown here is derived from an EMBL/GenBank/DDBJ whole genome shotgun (WGS) entry which is preliminary data.</text>
</comment>
<evidence type="ECO:0000313" key="5">
    <source>
        <dbReference type="EMBL" id="MCR2833149.1"/>
    </source>
</evidence>
<evidence type="ECO:0000256" key="4">
    <source>
        <dbReference type="SAM" id="SignalP"/>
    </source>
</evidence>
<dbReference type="PANTHER" id="PTHR30632:SF17">
    <property type="entry name" value="MOLYBDATE-BINDING PROTEIN MODA"/>
    <property type="match status" value="1"/>
</dbReference>
<gene>
    <name evidence="5" type="primary">modA</name>
    <name evidence="5" type="ORF">NSO95_04260</name>
</gene>
<dbReference type="Pfam" id="PF13531">
    <property type="entry name" value="SBP_bac_11"/>
    <property type="match status" value="1"/>
</dbReference>
<evidence type="ECO:0000256" key="2">
    <source>
        <dbReference type="ARBA" id="ARBA00022723"/>
    </source>
</evidence>
<dbReference type="RefSeq" id="WP_257594919.1">
    <property type="nucleotide sequence ID" value="NZ_JANKHH010000003.1"/>
</dbReference>
<evidence type="ECO:0000256" key="3">
    <source>
        <dbReference type="ARBA" id="ARBA00022729"/>
    </source>
</evidence>
<dbReference type="EMBL" id="JANKHH010000003">
    <property type="protein sequence ID" value="MCR2833149.1"/>
    <property type="molecule type" value="Genomic_DNA"/>
</dbReference>
<dbReference type="Proteomes" id="UP001206067">
    <property type="component" value="Unassembled WGS sequence"/>
</dbReference>